<dbReference type="EMBL" id="VEVO01000023">
    <property type="protein sequence ID" value="KAF0023023.1"/>
    <property type="molecule type" value="Genomic_DNA"/>
</dbReference>
<proteinExistence type="predicted"/>
<organism evidence="2 3">
    <name type="scientific">Scophthalmus maximus</name>
    <name type="common">Turbot</name>
    <name type="synonym">Psetta maxima</name>
    <dbReference type="NCBI Taxonomy" id="52904"/>
    <lineage>
        <taxon>Eukaryota</taxon>
        <taxon>Metazoa</taxon>
        <taxon>Chordata</taxon>
        <taxon>Craniata</taxon>
        <taxon>Vertebrata</taxon>
        <taxon>Euteleostomi</taxon>
        <taxon>Actinopterygii</taxon>
        <taxon>Neopterygii</taxon>
        <taxon>Teleostei</taxon>
        <taxon>Neoteleostei</taxon>
        <taxon>Acanthomorphata</taxon>
        <taxon>Carangaria</taxon>
        <taxon>Pleuronectiformes</taxon>
        <taxon>Pleuronectoidei</taxon>
        <taxon>Scophthalmidae</taxon>
        <taxon>Scophthalmus</taxon>
    </lineage>
</organism>
<dbReference type="AlphaFoldDB" id="A0A6A4RMD5"/>
<protein>
    <submittedName>
        <fullName evidence="2">Uncharacterized protein</fullName>
    </submittedName>
</protein>
<reference evidence="2 3" key="1">
    <citation type="submission" date="2019-06" db="EMBL/GenBank/DDBJ databases">
        <title>Draft genomes of female and male turbot (Scophthalmus maximus).</title>
        <authorList>
            <person name="Xu H."/>
            <person name="Xu X.-W."/>
            <person name="Shao C."/>
            <person name="Chen S."/>
        </authorList>
    </citation>
    <scope>NUCLEOTIDE SEQUENCE [LARGE SCALE GENOMIC DNA]</scope>
    <source>
        <strain evidence="2">Ysfricsl-2016a</strain>
        <tissue evidence="2">Blood</tissue>
    </source>
</reference>
<sequence length="143" mass="16217">MRIHGPKTNAVLVPGLEPVRKEKRHPPHEEPPTRCSSLTPSSDLLVALEQQIGESQKSTPVRMECGRHNVSELAPFPTSRNMTLTKWLAISVKIALVWIFPPAESDEKPCRYSANEIHKRELLGVRTFSSFKLLQQPIKNWES</sequence>
<accession>A0A6A4RMD5</accession>
<evidence type="ECO:0000256" key="1">
    <source>
        <dbReference type="SAM" id="MobiDB-lite"/>
    </source>
</evidence>
<evidence type="ECO:0000313" key="2">
    <source>
        <dbReference type="EMBL" id="KAF0023023.1"/>
    </source>
</evidence>
<gene>
    <name evidence="2" type="ORF">F2P81_025004</name>
</gene>
<comment type="caution">
    <text evidence="2">The sequence shown here is derived from an EMBL/GenBank/DDBJ whole genome shotgun (WGS) entry which is preliminary data.</text>
</comment>
<name>A0A6A4RMD5_SCOMX</name>
<dbReference type="Proteomes" id="UP000438429">
    <property type="component" value="Unassembled WGS sequence"/>
</dbReference>
<feature type="region of interest" description="Disordered" evidence="1">
    <location>
        <begin position="1"/>
        <end position="39"/>
    </location>
</feature>
<evidence type="ECO:0000313" key="3">
    <source>
        <dbReference type="Proteomes" id="UP000438429"/>
    </source>
</evidence>